<comment type="caution">
    <text evidence="2">The sequence shown here is derived from an EMBL/GenBank/DDBJ whole genome shotgun (WGS) entry which is preliminary data.</text>
</comment>
<evidence type="ECO:0000313" key="2">
    <source>
        <dbReference type="EMBL" id="PFG38614.1"/>
    </source>
</evidence>
<dbReference type="AlphaFoldDB" id="A0A2A9EI62"/>
<name>A0A2A9EI62_9MICO</name>
<sequence>MQAGLPVLPLNRKGRAVNIWLILIIVGVVMLILGVAVEAAKVLLWIGIAVLVISLIMSFVSRGRTRV</sequence>
<keyword evidence="1" id="KW-0812">Transmembrane</keyword>
<gene>
    <name evidence="2" type="ORF">ATJ97_1099</name>
</gene>
<keyword evidence="1" id="KW-0472">Membrane</keyword>
<proteinExistence type="predicted"/>
<accession>A0A2A9EI62</accession>
<protein>
    <submittedName>
        <fullName evidence="2">Uncharacterized protein</fullName>
    </submittedName>
</protein>
<evidence type="ECO:0000313" key="3">
    <source>
        <dbReference type="Proteomes" id="UP000222106"/>
    </source>
</evidence>
<dbReference type="EMBL" id="PDJI01000004">
    <property type="protein sequence ID" value="PFG38614.1"/>
    <property type="molecule type" value="Genomic_DNA"/>
</dbReference>
<feature type="transmembrane region" description="Helical" evidence="1">
    <location>
        <begin position="42"/>
        <end position="60"/>
    </location>
</feature>
<evidence type="ECO:0000256" key="1">
    <source>
        <dbReference type="SAM" id="Phobius"/>
    </source>
</evidence>
<organism evidence="2 3">
    <name type="scientific">Georgenia soli</name>
    <dbReference type="NCBI Taxonomy" id="638953"/>
    <lineage>
        <taxon>Bacteria</taxon>
        <taxon>Bacillati</taxon>
        <taxon>Actinomycetota</taxon>
        <taxon>Actinomycetes</taxon>
        <taxon>Micrococcales</taxon>
        <taxon>Bogoriellaceae</taxon>
        <taxon>Georgenia</taxon>
    </lineage>
</organism>
<keyword evidence="1" id="KW-1133">Transmembrane helix</keyword>
<keyword evidence="3" id="KW-1185">Reference proteome</keyword>
<feature type="transmembrane region" description="Helical" evidence="1">
    <location>
        <begin position="17"/>
        <end position="36"/>
    </location>
</feature>
<reference evidence="2 3" key="1">
    <citation type="submission" date="2017-10" db="EMBL/GenBank/DDBJ databases">
        <title>Sequencing the genomes of 1000 actinobacteria strains.</title>
        <authorList>
            <person name="Klenk H.-P."/>
        </authorList>
    </citation>
    <scope>NUCLEOTIDE SEQUENCE [LARGE SCALE GENOMIC DNA]</scope>
    <source>
        <strain evidence="2 3">DSM 21838</strain>
    </source>
</reference>
<dbReference type="Proteomes" id="UP000222106">
    <property type="component" value="Unassembled WGS sequence"/>
</dbReference>